<comment type="caution">
    <text evidence="1">The sequence shown here is derived from an EMBL/GenBank/DDBJ whole genome shotgun (WGS) entry which is preliminary data.</text>
</comment>
<dbReference type="STRING" id="2034155.BMI79_07320"/>
<keyword evidence="2" id="KW-1185">Reference proteome</keyword>
<evidence type="ECO:0000313" key="2">
    <source>
        <dbReference type="Proteomes" id="UP000216021"/>
    </source>
</evidence>
<dbReference type="Proteomes" id="UP000216021">
    <property type="component" value="Unassembled WGS sequence"/>
</dbReference>
<reference evidence="1 2" key="1">
    <citation type="submission" date="2016-11" db="EMBL/GenBank/DDBJ databases">
        <title>Rahnella oryzae sp. nov., isolated from rice root.</title>
        <authorList>
            <person name="Zhang X.-X."/>
            <person name="Zhang J."/>
        </authorList>
    </citation>
    <scope>NUCLEOTIDE SEQUENCE [LARGE SCALE GENOMIC DNA]</scope>
    <source>
        <strain evidence="1 2">J11-6</strain>
    </source>
</reference>
<dbReference type="OrthoDB" id="6580484at2"/>
<evidence type="ECO:0000313" key="1">
    <source>
        <dbReference type="EMBL" id="OMQ24625.1"/>
    </source>
</evidence>
<accession>A0A1S8CNQ3</accession>
<dbReference type="Pfam" id="PF06755">
    <property type="entry name" value="CbtA_toxin"/>
    <property type="match status" value="1"/>
</dbReference>
<evidence type="ECO:0008006" key="3">
    <source>
        <dbReference type="Google" id="ProtNLM"/>
    </source>
</evidence>
<name>A0A1S8CNQ3_9GAMM</name>
<gene>
    <name evidence="1" type="ORF">BMI79_07320</name>
</gene>
<dbReference type="EMBL" id="MOXD01000003">
    <property type="protein sequence ID" value="OMQ24625.1"/>
    <property type="molecule type" value="Genomic_DNA"/>
</dbReference>
<dbReference type="AlphaFoldDB" id="A0A1S8CNQ3"/>
<organism evidence="1 2">
    <name type="scientific">Serratia oryzae</name>
    <dbReference type="NCBI Taxonomy" id="2034155"/>
    <lineage>
        <taxon>Bacteria</taxon>
        <taxon>Pseudomonadati</taxon>
        <taxon>Pseudomonadota</taxon>
        <taxon>Gammaproteobacteria</taxon>
        <taxon>Enterobacterales</taxon>
        <taxon>Yersiniaceae</taxon>
        <taxon>Serratia</taxon>
    </lineage>
</organism>
<protein>
    <recommendedName>
        <fullName evidence="3">Toxin</fullName>
    </recommendedName>
</protein>
<sequence>MKTLDKIPRITPSANQARIEYQQLLTWLLAHCYGLELNDTPYHDDQAIAQQIEHGITVRETVNELVEKFDLVRIDRPGFSLMAQDPTLNGGDMLRARSALGLRSPVIRRLT</sequence>
<dbReference type="RefSeq" id="WP_076941507.1">
    <property type="nucleotide sequence ID" value="NZ_MOXD01000003.1"/>
</dbReference>
<proteinExistence type="predicted"/>
<dbReference type="InterPro" id="IPR009610">
    <property type="entry name" value="CbtA_toxin"/>
</dbReference>